<evidence type="ECO:0000256" key="2">
    <source>
        <dbReference type="ARBA" id="ARBA00008054"/>
    </source>
</evidence>
<keyword evidence="5 8" id="KW-0472">Membrane</keyword>
<dbReference type="Pfam" id="PF00357">
    <property type="entry name" value="Integrin_alpha"/>
    <property type="match status" value="1"/>
</dbReference>
<keyword evidence="3" id="KW-0130">Cell adhesion</keyword>
<keyword evidence="7" id="KW-0325">Glycoprotein</keyword>
<dbReference type="InterPro" id="IPR032695">
    <property type="entry name" value="Integrin_dom_sf"/>
</dbReference>
<comment type="caution">
    <text evidence="10">The sequence shown here is derived from an EMBL/GenBank/DDBJ whole genome shotgun (WGS) entry which is preliminary data.</text>
</comment>
<keyword evidence="4" id="KW-0401">Integrin</keyword>
<protein>
    <recommendedName>
        <fullName evidence="9">Integrin alpha-X-like third Ig-like domain-containing protein</fullName>
    </recommendedName>
</protein>
<evidence type="ECO:0000259" key="9">
    <source>
        <dbReference type="Pfam" id="PF21520"/>
    </source>
</evidence>
<evidence type="ECO:0000256" key="5">
    <source>
        <dbReference type="ARBA" id="ARBA00023136"/>
    </source>
</evidence>
<proteinExistence type="inferred from homology"/>
<evidence type="ECO:0000256" key="6">
    <source>
        <dbReference type="ARBA" id="ARBA00023170"/>
    </source>
</evidence>
<keyword evidence="8" id="KW-0812">Transmembrane</keyword>
<comment type="subcellular location">
    <subcellularLocation>
        <location evidence="1">Membrane</location>
        <topology evidence="1">Single-pass type I membrane protein</topology>
    </subcellularLocation>
</comment>
<evidence type="ECO:0000256" key="4">
    <source>
        <dbReference type="ARBA" id="ARBA00023037"/>
    </source>
</evidence>
<evidence type="ECO:0000256" key="7">
    <source>
        <dbReference type="ARBA" id="ARBA00023180"/>
    </source>
</evidence>
<keyword evidence="8" id="KW-1133">Transmembrane helix</keyword>
<dbReference type="PROSITE" id="PS00242">
    <property type="entry name" value="INTEGRIN_ALPHA"/>
    <property type="match status" value="1"/>
</dbReference>
<evidence type="ECO:0000256" key="8">
    <source>
        <dbReference type="SAM" id="Phobius"/>
    </source>
</evidence>
<gene>
    <name evidence="10" type="ORF">SPARVUS_LOCUS12942064</name>
</gene>
<keyword evidence="11" id="KW-1185">Reference proteome</keyword>
<sequence>MVPVRLGETSIWETRNITSSKPDISTCTEAREAPGAEKYQEILARSPILNCSVGWCVRVECQIRDLEVQSSVNFTISGSVTEGSVTQSGQQQIFLQTAAEIRYDSQTYAHILEQNQRFVRAQTQTALEISKEYNYYPIIIGSSVGGLVLLALITAGLYKLGFFKRQYKNLLESPEGLEEAPVDPPIG</sequence>
<dbReference type="InterPro" id="IPR018184">
    <property type="entry name" value="Integrin_alpha_C_CS"/>
</dbReference>
<dbReference type="Proteomes" id="UP001162483">
    <property type="component" value="Unassembled WGS sequence"/>
</dbReference>
<feature type="transmembrane region" description="Helical" evidence="8">
    <location>
        <begin position="135"/>
        <end position="158"/>
    </location>
</feature>
<dbReference type="PANTHER" id="PTHR23220:SF118">
    <property type="entry name" value="INTEGRIN ALPHA-X"/>
    <property type="match status" value="1"/>
</dbReference>
<evidence type="ECO:0000256" key="3">
    <source>
        <dbReference type="ARBA" id="ARBA00022889"/>
    </source>
</evidence>
<dbReference type="Gene3D" id="1.20.5.930">
    <property type="entry name" value="Bicelle-embedded integrin alpha(iib) transmembrane segment"/>
    <property type="match status" value="1"/>
</dbReference>
<dbReference type="SUPFAM" id="SSF69179">
    <property type="entry name" value="Integrin domains"/>
    <property type="match status" value="1"/>
</dbReference>
<feature type="domain" description="Integrin alpha-X-like third Ig-like" evidence="9">
    <location>
        <begin position="2"/>
        <end position="129"/>
    </location>
</feature>
<reference evidence="10" key="1">
    <citation type="submission" date="2023-05" db="EMBL/GenBank/DDBJ databases">
        <authorList>
            <person name="Stuckert A."/>
        </authorList>
    </citation>
    <scope>NUCLEOTIDE SEQUENCE</scope>
</reference>
<organism evidence="10 11">
    <name type="scientific">Staurois parvus</name>
    <dbReference type="NCBI Taxonomy" id="386267"/>
    <lineage>
        <taxon>Eukaryota</taxon>
        <taxon>Metazoa</taxon>
        <taxon>Chordata</taxon>
        <taxon>Craniata</taxon>
        <taxon>Vertebrata</taxon>
        <taxon>Euteleostomi</taxon>
        <taxon>Amphibia</taxon>
        <taxon>Batrachia</taxon>
        <taxon>Anura</taxon>
        <taxon>Neobatrachia</taxon>
        <taxon>Ranoidea</taxon>
        <taxon>Ranidae</taxon>
        <taxon>Staurois</taxon>
    </lineage>
</organism>
<dbReference type="Gene3D" id="2.60.40.1530">
    <property type="entry name" value="ntegrin, alpha v. Chain A, domain 4"/>
    <property type="match status" value="1"/>
</dbReference>
<comment type="similarity">
    <text evidence="2">Belongs to the integrin alpha chain family.</text>
</comment>
<dbReference type="InterPro" id="IPR048633">
    <property type="entry name" value="ITGAX-like_Ig_3"/>
</dbReference>
<dbReference type="Pfam" id="PF21520">
    <property type="entry name" value="ITGAX-like_Ig_3"/>
    <property type="match status" value="1"/>
</dbReference>
<evidence type="ECO:0000313" key="11">
    <source>
        <dbReference type="Proteomes" id="UP001162483"/>
    </source>
</evidence>
<name>A0ABN9G0W8_9NEOB</name>
<keyword evidence="6" id="KW-0675">Receptor</keyword>
<dbReference type="PANTHER" id="PTHR23220">
    <property type="entry name" value="INTEGRIN ALPHA"/>
    <property type="match status" value="1"/>
</dbReference>
<evidence type="ECO:0000313" key="10">
    <source>
        <dbReference type="EMBL" id="CAI9601188.1"/>
    </source>
</evidence>
<accession>A0ABN9G0W8</accession>
<dbReference type="EMBL" id="CATNWA010017533">
    <property type="protein sequence ID" value="CAI9601188.1"/>
    <property type="molecule type" value="Genomic_DNA"/>
</dbReference>
<evidence type="ECO:0000256" key="1">
    <source>
        <dbReference type="ARBA" id="ARBA00004479"/>
    </source>
</evidence>